<dbReference type="WBParaSite" id="HPLM_0000174601-mRNA-1">
    <property type="protein sequence ID" value="HPLM_0000174601-mRNA-1"/>
    <property type="gene ID" value="HPLM_0000174601"/>
</dbReference>
<evidence type="ECO:0000313" key="2">
    <source>
        <dbReference type="Proteomes" id="UP000268014"/>
    </source>
</evidence>
<name>A0A0N4VWS6_HAEPC</name>
<proteinExistence type="predicted"/>
<protein>
    <submittedName>
        <fullName evidence="1 3">Uncharacterized protein</fullName>
    </submittedName>
</protein>
<reference evidence="1 2" key="2">
    <citation type="submission" date="2018-11" db="EMBL/GenBank/DDBJ databases">
        <authorList>
            <consortium name="Pathogen Informatics"/>
        </authorList>
    </citation>
    <scope>NUCLEOTIDE SEQUENCE [LARGE SCALE GENOMIC DNA]</scope>
    <source>
        <strain evidence="1 2">MHpl1</strain>
    </source>
</reference>
<evidence type="ECO:0000313" key="3">
    <source>
        <dbReference type="WBParaSite" id="HPLM_0000174601-mRNA-1"/>
    </source>
</evidence>
<evidence type="ECO:0000313" key="1">
    <source>
        <dbReference type="EMBL" id="VDO11088.1"/>
    </source>
</evidence>
<dbReference type="OrthoDB" id="5912690at2759"/>
<dbReference type="EMBL" id="UZAF01002605">
    <property type="protein sequence ID" value="VDO11088.1"/>
    <property type="molecule type" value="Genomic_DNA"/>
</dbReference>
<dbReference type="Proteomes" id="UP000268014">
    <property type="component" value="Unassembled WGS sequence"/>
</dbReference>
<accession>A0A0N4VWS6</accession>
<keyword evidence="2" id="KW-1185">Reference proteome</keyword>
<reference evidence="3" key="1">
    <citation type="submission" date="2017-02" db="UniProtKB">
        <authorList>
            <consortium name="WormBaseParasite"/>
        </authorList>
    </citation>
    <scope>IDENTIFICATION</scope>
</reference>
<dbReference type="AlphaFoldDB" id="A0A0N4VWS6"/>
<sequence>MQCLRHVTISIIDSSYGYLCNEGYNSKSATLPSFMTPLPAP</sequence>
<gene>
    <name evidence="1" type="ORF">HPLM_LOCUS1744</name>
</gene>
<organism evidence="3">
    <name type="scientific">Haemonchus placei</name>
    <name type="common">Barber's pole worm</name>
    <dbReference type="NCBI Taxonomy" id="6290"/>
    <lineage>
        <taxon>Eukaryota</taxon>
        <taxon>Metazoa</taxon>
        <taxon>Ecdysozoa</taxon>
        <taxon>Nematoda</taxon>
        <taxon>Chromadorea</taxon>
        <taxon>Rhabditida</taxon>
        <taxon>Rhabditina</taxon>
        <taxon>Rhabditomorpha</taxon>
        <taxon>Strongyloidea</taxon>
        <taxon>Trichostrongylidae</taxon>
        <taxon>Haemonchus</taxon>
    </lineage>
</organism>